<dbReference type="PROSITE" id="PS00211">
    <property type="entry name" value="ABC_TRANSPORTER_1"/>
    <property type="match status" value="1"/>
</dbReference>
<name>A0A640UQ71_9ACTN</name>
<evidence type="ECO:0000256" key="3">
    <source>
        <dbReference type="ARBA" id="ARBA00022840"/>
    </source>
</evidence>
<dbReference type="EMBL" id="BLIR01000001">
    <property type="protein sequence ID" value="GFE38218.1"/>
    <property type="molecule type" value="Genomic_DNA"/>
</dbReference>
<dbReference type="GO" id="GO:0005886">
    <property type="term" value="C:plasma membrane"/>
    <property type="evidence" value="ECO:0007669"/>
    <property type="project" value="TreeGrafter"/>
</dbReference>
<evidence type="ECO:0000256" key="2">
    <source>
        <dbReference type="ARBA" id="ARBA00022741"/>
    </source>
</evidence>
<dbReference type="InterPro" id="IPR003593">
    <property type="entry name" value="AAA+_ATPase"/>
</dbReference>
<dbReference type="Proteomes" id="UP000431826">
    <property type="component" value="Unassembled WGS sequence"/>
</dbReference>
<proteinExistence type="predicted"/>
<dbReference type="SMART" id="SM00382">
    <property type="entry name" value="AAA"/>
    <property type="match status" value="1"/>
</dbReference>
<keyword evidence="1" id="KW-0813">Transport</keyword>
<evidence type="ECO:0000313" key="6">
    <source>
        <dbReference type="Proteomes" id="UP000431826"/>
    </source>
</evidence>
<dbReference type="SUPFAM" id="SSF52540">
    <property type="entry name" value="P-loop containing nucleoside triphosphate hydrolases"/>
    <property type="match status" value="1"/>
</dbReference>
<evidence type="ECO:0000313" key="5">
    <source>
        <dbReference type="EMBL" id="GFE38218.1"/>
    </source>
</evidence>
<dbReference type="InterPro" id="IPR027417">
    <property type="entry name" value="P-loop_NTPase"/>
</dbReference>
<keyword evidence="2" id="KW-0547">Nucleotide-binding</keyword>
<evidence type="ECO:0000256" key="1">
    <source>
        <dbReference type="ARBA" id="ARBA00022448"/>
    </source>
</evidence>
<dbReference type="GO" id="GO:0022857">
    <property type="term" value="F:transmembrane transporter activity"/>
    <property type="evidence" value="ECO:0007669"/>
    <property type="project" value="TreeGrafter"/>
</dbReference>
<dbReference type="Gene3D" id="3.40.50.300">
    <property type="entry name" value="P-loop containing nucleotide triphosphate hydrolases"/>
    <property type="match status" value="1"/>
</dbReference>
<dbReference type="PROSITE" id="PS50893">
    <property type="entry name" value="ABC_TRANSPORTER_2"/>
    <property type="match status" value="1"/>
</dbReference>
<dbReference type="FunFam" id="3.40.50.300:FF:000032">
    <property type="entry name" value="Export ABC transporter ATP-binding protein"/>
    <property type="match status" value="1"/>
</dbReference>
<dbReference type="GO" id="GO:0016887">
    <property type="term" value="F:ATP hydrolysis activity"/>
    <property type="evidence" value="ECO:0007669"/>
    <property type="project" value="InterPro"/>
</dbReference>
<feature type="domain" description="ABC transporter" evidence="4">
    <location>
        <begin position="21"/>
        <end position="258"/>
    </location>
</feature>
<dbReference type="PANTHER" id="PTHR24220">
    <property type="entry name" value="IMPORT ATP-BINDING PROTEIN"/>
    <property type="match status" value="1"/>
</dbReference>
<dbReference type="InterPro" id="IPR017871">
    <property type="entry name" value="ABC_transporter-like_CS"/>
</dbReference>
<dbReference type="GO" id="GO:0098796">
    <property type="term" value="C:membrane protein complex"/>
    <property type="evidence" value="ECO:0007669"/>
    <property type="project" value="UniProtKB-ARBA"/>
</dbReference>
<evidence type="ECO:0000259" key="4">
    <source>
        <dbReference type="PROSITE" id="PS50893"/>
    </source>
</evidence>
<dbReference type="AlphaFoldDB" id="A0A640UQ71"/>
<dbReference type="OrthoDB" id="9802264at2"/>
<comment type="caution">
    <text evidence="5">The sequence shown here is derived from an EMBL/GenBank/DDBJ whole genome shotgun (WGS) entry which is preliminary data.</text>
</comment>
<protein>
    <submittedName>
        <fullName evidence="5">ABC transporter ATP-binding protein</fullName>
    </submittedName>
</protein>
<dbReference type="InterPro" id="IPR003439">
    <property type="entry name" value="ABC_transporter-like_ATP-bd"/>
</dbReference>
<keyword evidence="3 5" id="KW-0067">ATP-binding</keyword>
<dbReference type="RefSeq" id="WP_159744081.1">
    <property type="nucleotide sequence ID" value="NZ_BLIR01000001.1"/>
</dbReference>
<dbReference type="GeneID" id="96284002"/>
<organism evidence="5 6">
    <name type="scientific">Streptomyces tubercidicus</name>
    <dbReference type="NCBI Taxonomy" id="47759"/>
    <lineage>
        <taxon>Bacteria</taxon>
        <taxon>Bacillati</taxon>
        <taxon>Actinomycetota</taxon>
        <taxon>Actinomycetes</taxon>
        <taxon>Kitasatosporales</taxon>
        <taxon>Streptomycetaceae</taxon>
        <taxon>Streptomyces</taxon>
    </lineage>
</organism>
<keyword evidence="6" id="KW-1185">Reference proteome</keyword>
<gene>
    <name evidence="5" type="ORF">Stube_28910</name>
</gene>
<dbReference type="PANTHER" id="PTHR24220:SF685">
    <property type="entry name" value="ABC TRANSPORTER RELATED"/>
    <property type="match status" value="1"/>
</dbReference>
<sequence>MNTTQPSHTVHRQVPTRNPAVDLRSLHKAHGTGRQAVTALHGINHTIPSGSFTAVMGPSGSGKSTLLHCAAGLERPSSGSVTLAGQELAGLSERQLTLLRRDRIGFVFQDFHLVPALTVAANVALPLRLAGRRPDPRRLEELLADVGLLDKRHRRPAELSGGQQQRAALARALVTHPEVVFADEPTGALDRASGREVLNLLRKAVDDRGTTVVMVTHDPQAAAWADEVLVLADGRLVDRLTGTEITAETIAARMAALEV</sequence>
<reference evidence="5 6" key="1">
    <citation type="submission" date="2019-12" db="EMBL/GenBank/DDBJ databases">
        <title>Whole genome shotgun sequence of Streptomyces tubercidicus NBRC 13090.</title>
        <authorList>
            <person name="Ichikawa N."/>
            <person name="Kimura A."/>
            <person name="Kitahashi Y."/>
            <person name="Komaki H."/>
            <person name="Tamura T."/>
        </authorList>
    </citation>
    <scope>NUCLEOTIDE SEQUENCE [LARGE SCALE GENOMIC DNA]</scope>
    <source>
        <strain evidence="5 6">NBRC 13090</strain>
    </source>
</reference>
<dbReference type="Pfam" id="PF00005">
    <property type="entry name" value="ABC_tran"/>
    <property type="match status" value="1"/>
</dbReference>
<dbReference type="GO" id="GO:0005524">
    <property type="term" value="F:ATP binding"/>
    <property type="evidence" value="ECO:0007669"/>
    <property type="project" value="UniProtKB-KW"/>
</dbReference>
<dbReference type="InterPro" id="IPR017911">
    <property type="entry name" value="MacB-like_ATP-bd"/>
</dbReference>
<dbReference type="CDD" id="cd03255">
    <property type="entry name" value="ABC_MJ0796_LolCDE_FtsE"/>
    <property type="match status" value="1"/>
</dbReference>
<dbReference type="InterPro" id="IPR015854">
    <property type="entry name" value="ABC_transpr_LolD-like"/>
</dbReference>
<accession>A0A640UQ71</accession>